<keyword evidence="3 10" id="KW-0489">Methyltransferase</keyword>
<dbReference type="InterPro" id="IPR020596">
    <property type="entry name" value="rRNA_Ade_Mease_Trfase_CS"/>
</dbReference>
<organism evidence="14 15">
    <name type="scientific">Miscanthus lutarioriparius</name>
    <dbReference type="NCBI Taxonomy" id="422564"/>
    <lineage>
        <taxon>Eukaryota</taxon>
        <taxon>Viridiplantae</taxon>
        <taxon>Streptophyta</taxon>
        <taxon>Embryophyta</taxon>
        <taxon>Tracheophyta</taxon>
        <taxon>Spermatophyta</taxon>
        <taxon>Magnoliopsida</taxon>
        <taxon>Liliopsida</taxon>
        <taxon>Poales</taxon>
        <taxon>Poaceae</taxon>
        <taxon>PACMAD clade</taxon>
        <taxon>Panicoideae</taxon>
        <taxon>Andropogonodae</taxon>
        <taxon>Andropogoneae</taxon>
        <taxon>Saccharinae</taxon>
        <taxon>Miscanthus</taxon>
    </lineage>
</organism>
<dbReference type="InterPro" id="IPR020598">
    <property type="entry name" value="rRNA_Ade_methylase_Trfase_N"/>
</dbReference>
<evidence type="ECO:0000256" key="5">
    <source>
        <dbReference type="ARBA" id="ARBA00022679"/>
    </source>
</evidence>
<feature type="binding site" evidence="10">
    <location>
        <position position="876"/>
    </location>
    <ligand>
        <name>S-adenosyl-L-methionine</name>
        <dbReference type="ChEBI" id="CHEBI:59789"/>
    </ligand>
</feature>
<dbReference type="Pfam" id="PF00398">
    <property type="entry name" value="RrnaAD"/>
    <property type="match status" value="1"/>
</dbReference>
<feature type="compositionally biased region" description="Basic and acidic residues" evidence="11">
    <location>
        <begin position="1391"/>
        <end position="1419"/>
    </location>
</feature>
<dbReference type="InterPro" id="IPR012677">
    <property type="entry name" value="Nucleotide-bd_a/b_plait_sf"/>
</dbReference>
<dbReference type="PROSITE" id="PS01131">
    <property type="entry name" value="RRNA_A_DIMETH"/>
    <property type="match status" value="1"/>
</dbReference>
<dbReference type="Pfam" id="PF02902">
    <property type="entry name" value="Peptidase_C48"/>
    <property type="match status" value="1"/>
</dbReference>
<dbReference type="InterPro" id="IPR035979">
    <property type="entry name" value="RBD_domain_sf"/>
</dbReference>
<keyword evidence="5 10" id="KW-0808">Transferase</keyword>
<feature type="domain" description="RRM" evidence="12">
    <location>
        <begin position="1241"/>
        <end position="1310"/>
    </location>
</feature>
<dbReference type="EMBL" id="CAJGYO010000007">
    <property type="protein sequence ID" value="CAD6248278.1"/>
    <property type="molecule type" value="Genomic_DNA"/>
</dbReference>
<dbReference type="InterPro" id="IPR000504">
    <property type="entry name" value="RRM_dom"/>
</dbReference>
<evidence type="ECO:0000313" key="15">
    <source>
        <dbReference type="Proteomes" id="UP000604825"/>
    </source>
</evidence>
<keyword evidence="9 10" id="KW-0694">RNA-binding</keyword>
<evidence type="ECO:0000256" key="11">
    <source>
        <dbReference type="SAM" id="MobiDB-lite"/>
    </source>
</evidence>
<comment type="similarity">
    <text evidence="1">Belongs to the peptidase C48 family.</text>
</comment>
<dbReference type="PROSITE" id="PS50102">
    <property type="entry name" value="RRM"/>
    <property type="match status" value="2"/>
</dbReference>
<feature type="compositionally biased region" description="Basic and acidic residues" evidence="11">
    <location>
        <begin position="1322"/>
        <end position="1331"/>
    </location>
</feature>
<dbReference type="GO" id="GO:0000179">
    <property type="term" value="F:rRNA (adenine-N6,N6-)-dimethyltransferase activity"/>
    <property type="evidence" value="ECO:0007669"/>
    <property type="project" value="UniProtKB-UniRule"/>
</dbReference>
<dbReference type="Gene3D" id="1.10.8.100">
    <property type="entry name" value="Ribosomal RNA adenine dimethylase-like, domain 2"/>
    <property type="match status" value="1"/>
</dbReference>
<dbReference type="GO" id="GO:0008234">
    <property type="term" value="F:cysteine-type peptidase activity"/>
    <property type="evidence" value="ECO:0007669"/>
    <property type="project" value="UniProtKB-KW"/>
</dbReference>
<evidence type="ECO:0000256" key="2">
    <source>
        <dbReference type="ARBA" id="ARBA00022552"/>
    </source>
</evidence>
<feature type="region of interest" description="Disordered" evidence="11">
    <location>
        <begin position="140"/>
        <end position="223"/>
    </location>
</feature>
<feature type="compositionally biased region" description="Basic and acidic residues" evidence="11">
    <location>
        <begin position="1342"/>
        <end position="1359"/>
    </location>
</feature>
<evidence type="ECO:0000256" key="3">
    <source>
        <dbReference type="ARBA" id="ARBA00022603"/>
    </source>
</evidence>
<dbReference type="PROSITE" id="PS51689">
    <property type="entry name" value="SAM_RNA_A_N6_MT"/>
    <property type="match status" value="1"/>
</dbReference>
<dbReference type="GO" id="GO:0016926">
    <property type="term" value="P:protein desumoylation"/>
    <property type="evidence" value="ECO:0007669"/>
    <property type="project" value="UniProtKB-ARBA"/>
</dbReference>
<dbReference type="Proteomes" id="UP000604825">
    <property type="component" value="Unassembled WGS sequence"/>
</dbReference>
<dbReference type="InterPro" id="IPR001737">
    <property type="entry name" value="KsgA/Erm"/>
</dbReference>
<dbReference type="Gene3D" id="1.10.418.20">
    <property type="match status" value="1"/>
</dbReference>
<dbReference type="PANTHER" id="PTHR46915:SF1">
    <property type="entry name" value="UBIQUITIN-LIKE PROTEASE FAMILY PROFILE DOMAIN-CONTAINING PROTEIN"/>
    <property type="match status" value="1"/>
</dbReference>
<feature type="domain" description="RRM" evidence="12">
    <location>
        <begin position="1148"/>
        <end position="1220"/>
    </location>
</feature>
<feature type="compositionally biased region" description="Polar residues" evidence="11">
    <location>
        <begin position="174"/>
        <end position="185"/>
    </location>
</feature>
<evidence type="ECO:0000256" key="8">
    <source>
        <dbReference type="ARBA" id="ARBA00022807"/>
    </source>
</evidence>
<feature type="region of interest" description="Disordered" evidence="11">
    <location>
        <begin position="1303"/>
        <end position="1428"/>
    </location>
</feature>
<dbReference type="InterPro" id="IPR023165">
    <property type="entry name" value="rRNA_Ade_diMease-like_C"/>
</dbReference>
<feature type="binding site" evidence="10">
    <location>
        <position position="874"/>
    </location>
    <ligand>
        <name>S-adenosyl-L-methionine</name>
        <dbReference type="ChEBI" id="CHEBI:59789"/>
    </ligand>
</feature>
<protein>
    <recommendedName>
        <fullName evidence="16">rRNA adenine N(6)-methyltransferase</fullName>
    </recommendedName>
</protein>
<dbReference type="GO" id="GO:0003723">
    <property type="term" value="F:RNA binding"/>
    <property type="evidence" value="ECO:0007669"/>
    <property type="project" value="UniProtKB-UniRule"/>
</dbReference>
<dbReference type="Pfam" id="PF00076">
    <property type="entry name" value="RRM_1"/>
    <property type="match status" value="2"/>
</dbReference>
<dbReference type="GO" id="GO:0006508">
    <property type="term" value="P:proteolysis"/>
    <property type="evidence" value="ECO:0007669"/>
    <property type="project" value="UniProtKB-KW"/>
</dbReference>
<dbReference type="CDD" id="cd12234">
    <property type="entry name" value="RRM1_AtRSp31_like"/>
    <property type="match status" value="1"/>
</dbReference>
<keyword evidence="6 10" id="KW-0949">S-adenosyl-L-methionine</keyword>
<dbReference type="NCBIfam" id="TIGR00755">
    <property type="entry name" value="ksgA"/>
    <property type="match status" value="1"/>
</dbReference>
<name>A0A811PRR6_9POAL</name>
<feature type="compositionally biased region" description="Basic and acidic residues" evidence="11">
    <location>
        <begin position="189"/>
        <end position="203"/>
    </location>
</feature>
<feature type="binding site" evidence="10">
    <location>
        <position position="901"/>
    </location>
    <ligand>
        <name>S-adenosyl-L-methionine</name>
        <dbReference type="ChEBI" id="CHEBI:59789"/>
    </ligand>
</feature>
<evidence type="ECO:0000256" key="1">
    <source>
        <dbReference type="ARBA" id="ARBA00005234"/>
    </source>
</evidence>
<keyword evidence="8" id="KW-0788">Thiol protease</keyword>
<keyword evidence="15" id="KW-1185">Reference proteome</keyword>
<accession>A0A811PRR6</accession>
<dbReference type="InterPro" id="IPR029063">
    <property type="entry name" value="SAM-dependent_MTases_sf"/>
</dbReference>
<feature type="region of interest" description="Disordered" evidence="11">
    <location>
        <begin position="1219"/>
        <end position="1238"/>
    </location>
</feature>
<gene>
    <name evidence="14" type="ORF">NCGR_LOCUS32429</name>
</gene>
<dbReference type="PANTHER" id="PTHR46915">
    <property type="entry name" value="UBIQUITIN-LIKE PROTEASE 4-RELATED"/>
    <property type="match status" value="1"/>
</dbReference>
<dbReference type="Gene3D" id="3.30.310.130">
    <property type="entry name" value="Ubiquitin-related"/>
    <property type="match status" value="1"/>
</dbReference>
<dbReference type="PROSITE" id="PS50600">
    <property type="entry name" value="ULP_PROTEASE"/>
    <property type="match status" value="1"/>
</dbReference>
<evidence type="ECO:0000259" key="12">
    <source>
        <dbReference type="PROSITE" id="PS50102"/>
    </source>
</evidence>
<dbReference type="InterPro" id="IPR011530">
    <property type="entry name" value="rRNA_adenine_dimethylase"/>
</dbReference>
<comment type="similarity">
    <text evidence="10">Belongs to the class I-like SAM-binding methyltransferase superfamily. rRNA adenine N(6)-methyltransferase family.</text>
</comment>
<sequence>MGRIEIDWEEVFVNSPSHDREVEVCYASPSSAPRASAAKAARARAFGVAKALSGDERRGSPDSHHRRRFRALRDDVDWCVAERRTAAHRGDGAHRPVTRAAAKAADDRGQDAHAASKDVFAFGLEDEQAEREGNKFRSRLPPIQKNKYGPLPLNTLKSQGRAGKRDPISVDKMYSSQPSSTSLSAKRTHAIDPEVSDHEKCQKVESSLPRRFSKRRKEQLRNSSSVYSRKVQDVVLLDDEDMKPEEEVNCEMSDRRNEPKIYYPSRDNRESVELTRSDIKCLDPGVYLSSPVINFYIQYIKRNRLCTEDFRDKFYIFNTYFYGKLEEALYCPDEFSKLRRWWKGVNILNKAYIILPIHGTAHWSLVIICIPAKESISGPIILHLDSLAMHPSTKILNTVERYLEKEWRQLSSILGTTWEDLKSSWQNNEYDCGIFMLYYIERFIEGAPERFTIDKLDMFDRSWFKPEEASDLRRRIRELLLEEFESAKLDDALSGADASDPDDSIKDGELKADAPSDSSEMVVEVVGGLGSTVKSNEGIKVVASEEASGESGDAGKSTEGIVAASEKKSIEGINVAEPEEASEESIDACKSIGGINVAESDEASREFGETGKTNKGTKVAVSEGASVSGYTDKSMEDISDYEVSVLDKVPTSSYKRKRKTTSGESVDAGKSIEGINVAEPEEVSEESRDAGKSIGGINVEESDEASGEFGEAGKTNKGTKVAVSEGASAESGYVDKIMEDISDSEVAVLDKAPTSSYKREKKATARVLSEAASFSDSVKDEEGTVKADSGSSKAEKEGDLIVIASPERSEGNDEIIGSSRIPDVVCDSCDSDTDATLLAYIVILFVLFCFPDDNRHPHRVDWMDAPPPRLHGSNYMLNSKVNEELVAAAGVEEGDVVLEIGPGTGSLTAALLQAGATVFAVEKDKHMATLVKDRFGSTEQLKVIEEDITKFHIRSHFLTLMKEKYYATKKLAKVVSNLPFNVSTEVVKLLLPMGDVFSVVVLMLQDETAVRLADASIQIPEYRPINVFVNFYSKPEYKFRVDRENFFPWPKVDGAVISFKLKNAEEYPPVSSPKSFFSMVNYAFMGKRKMLRKSLQHLCSSSEIEAALDNIGLPVTARPSDLILNDFVRLHNHLAKVPSAQLPQHRMKPVFCGNLDYDVRISEVERLFGKYGRVERVDLKTGFAFVYMEDERDAEDAIHRLDGIDFGRKGRRIKVEWTKEDRTAGRRGSSRRSPTNARPTKTLFVINFDPINTRIRDLERHFDKYGRVANVRIKKNFAFVQFEVQEDATRALEAISWTGSSQLSMHASDDDEKGERGNGYSPDRRGRERSPGRRRSPSPYGRGRERGSPDYGRSKEKGSPDYGRGGRSPDNGRGGHSPDNGRGVSPINGGRGDHGRGGRSPDYDRERREASPRRERREASPGYNRSPRLAIPFGVISYICML</sequence>
<dbReference type="OrthoDB" id="74991at2759"/>
<feature type="binding site" evidence="10">
    <location>
        <position position="947"/>
    </location>
    <ligand>
        <name>S-adenosyl-L-methionine</name>
        <dbReference type="ChEBI" id="CHEBI:59789"/>
    </ligand>
</feature>
<evidence type="ECO:0000256" key="7">
    <source>
        <dbReference type="ARBA" id="ARBA00022801"/>
    </source>
</evidence>
<feature type="binding site" evidence="10">
    <location>
        <position position="977"/>
    </location>
    <ligand>
        <name>S-adenosyl-L-methionine</name>
        <dbReference type="ChEBI" id="CHEBI:59789"/>
    </ligand>
</feature>
<feature type="region of interest" description="Disordered" evidence="11">
    <location>
        <begin position="492"/>
        <end position="518"/>
    </location>
</feature>
<dbReference type="InterPro" id="IPR003653">
    <property type="entry name" value="Peptidase_C48_C"/>
</dbReference>
<dbReference type="SMART" id="SM00650">
    <property type="entry name" value="rADc"/>
    <property type="match status" value="1"/>
</dbReference>
<evidence type="ECO:0000256" key="4">
    <source>
        <dbReference type="ARBA" id="ARBA00022670"/>
    </source>
</evidence>
<evidence type="ECO:0000256" key="9">
    <source>
        <dbReference type="ARBA" id="ARBA00022884"/>
    </source>
</evidence>
<dbReference type="SUPFAM" id="SSF54928">
    <property type="entry name" value="RNA-binding domain, RBD"/>
    <property type="match status" value="1"/>
</dbReference>
<feature type="compositionally biased region" description="Basic and acidic residues" evidence="11">
    <location>
        <begin position="503"/>
        <end position="514"/>
    </location>
</feature>
<dbReference type="SMART" id="SM00360">
    <property type="entry name" value="RRM"/>
    <property type="match status" value="2"/>
</dbReference>
<dbReference type="SUPFAM" id="SSF53335">
    <property type="entry name" value="S-adenosyl-L-methionine-dependent methyltransferases"/>
    <property type="match status" value="1"/>
</dbReference>
<keyword evidence="2" id="KW-0698">rRNA processing</keyword>
<dbReference type="SUPFAM" id="SSF54001">
    <property type="entry name" value="Cysteine proteinases"/>
    <property type="match status" value="1"/>
</dbReference>
<evidence type="ECO:0000259" key="13">
    <source>
        <dbReference type="PROSITE" id="PS50600"/>
    </source>
</evidence>
<evidence type="ECO:0000256" key="10">
    <source>
        <dbReference type="PROSITE-ProRule" id="PRU01026"/>
    </source>
</evidence>
<evidence type="ECO:0008006" key="16">
    <source>
        <dbReference type="Google" id="ProtNLM"/>
    </source>
</evidence>
<evidence type="ECO:0000256" key="6">
    <source>
        <dbReference type="ARBA" id="ARBA00022691"/>
    </source>
</evidence>
<keyword evidence="7" id="KW-0378">Hydrolase</keyword>
<feature type="domain" description="Ubiquitin-like protease family profile" evidence="13">
    <location>
        <begin position="272"/>
        <end position="443"/>
    </location>
</feature>
<keyword evidence="4" id="KW-0645">Protease</keyword>
<feature type="region of interest" description="Disordered" evidence="11">
    <location>
        <begin position="649"/>
        <end position="729"/>
    </location>
</feature>
<dbReference type="Gene3D" id="3.30.70.330">
    <property type="match status" value="2"/>
</dbReference>
<reference evidence="14" key="1">
    <citation type="submission" date="2020-10" db="EMBL/GenBank/DDBJ databases">
        <authorList>
            <person name="Han B."/>
            <person name="Lu T."/>
            <person name="Zhao Q."/>
            <person name="Huang X."/>
            <person name="Zhao Y."/>
        </authorList>
    </citation>
    <scope>NUCLEOTIDE SEQUENCE</scope>
</reference>
<dbReference type="FunFam" id="1.10.8.100:FF:000001">
    <property type="entry name" value="Ribosomal RNA small subunit methyltransferase A"/>
    <property type="match status" value="1"/>
</dbReference>
<evidence type="ECO:0000313" key="14">
    <source>
        <dbReference type="EMBL" id="CAD6248278.1"/>
    </source>
</evidence>
<comment type="caution">
    <text evidence="14">The sequence shown here is derived from an EMBL/GenBank/DDBJ whole genome shotgun (WGS) entry which is preliminary data.</text>
</comment>
<proteinExistence type="inferred from homology"/>
<feature type="binding site" evidence="10">
    <location>
        <position position="922"/>
    </location>
    <ligand>
        <name>S-adenosyl-L-methionine</name>
        <dbReference type="ChEBI" id="CHEBI:59789"/>
    </ligand>
</feature>
<dbReference type="Gene3D" id="3.40.50.150">
    <property type="entry name" value="Vaccinia Virus protein VP39"/>
    <property type="match status" value="1"/>
</dbReference>
<dbReference type="InterPro" id="IPR038765">
    <property type="entry name" value="Papain-like_cys_pep_sf"/>
</dbReference>